<organism evidence="2 3">
    <name type="scientific">Piaya cayana</name>
    <name type="common">Common squirrel cuckoo</name>
    <dbReference type="NCBI Taxonomy" id="33601"/>
    <lineage>
        <taxon>Eukaryota</taxon>
        <taxon>Metazoa</taxon>
        <taxon>Chordata</taxon>
        <taxon>Craniata</taxon>
        <taxon>Vertebrata</taxon>
        <taxon>Euteleostomi</taxon>
        <taxon>Archelosauria</taxon>
        <taxon>Archosauria</taxon>
        <taxon>Dinosauria</taxon>
        <taxon>Saurischia</taxon>
        <taxon>Theropoda</taxon>
        <taxon>Coelurosauria</taxon>
        <taxon>Aves</taxon>
        <taxon>Neognathae</taxon>
        <taxon>Neoaves</taxon>
        <taxon>Otidimorphae</taxon>
        <taxon>Cuculiformes</taxon>
        <taxon>Coccyzidae</taxon>
        <taxon>Piaya</taxon>
    </lineage>
</organism>
<feature type="non-terminal residue" evidence="2">
    <location>
        <position position="1"/>
    </location>
</feature>
<dbReference type="PANTHER" id="PTHR15711:SF15">
    <property type="entry name" value="SIGNAL-INDUCED PROLIFERATION-ASSOCIATED 1-LIKE PROTEIN 3"/>
    <property type="match status" value="1"/>
</dbReference>
<dbReference type="GO" id="GO:0005794">
    <property type="term" value="C:Golgi apparatus"/>
    <property type="evidence" value="ECO:0007669"/>
    <property type="project" value="TreeGrafter"/>
</dbReference>
<name>A0A850XCM4_PIACA</name>
<dbReference type="GO" id="GO:0090162">
    <property type="term" value="P:establishment of epithelial cell polarity"/>
    <property type="evidence" value="ECO:0007669"/>
    <property type="project" value="TreeGrafter"/>
</dbReference>
<dbReference type="GO" id="GO:0005886">
    <property type="term" value="C:plasma membrane"/>
    <property type="evidence" value="ECO:0007669"/>
    <property type="project" value="TreeGrafter"/>
</dbReference>
<feature type="non-terminal residue" evidence="2">
    <location>
        <position position="401"/>
    </location>
</feature>
<dbReference type="GO" id="GO:0003382">
    <property type="term" value="P:epithelial cell morphogenesis"/>
    <property type="evidence" value="ECO:0007669"/>
    <property type="project" value="TreeGrafter"/>
</dbReference>
<feature type="compositionally biased region" description="Low complexity" evidence="1">
    <location>
        <begin position="248"/>
        <end position="258"/>
    </location>
</feature>
<dbReference type="AlphaFoldDB" id="A0A850XCM4"/>
<sequence>MGVRARIADWPPKRDPVPAPGGHRGWVGGHQGVQGFKALHRLTRRRSKDVEFHENWTRPPSLAPLRHRSSSEVTLSECDGDEEPRGTKKGGGGGSIAATGLFREYGSTSSIDVEGISEQSFFEMLNELRAKRPEGRTATPEPLTEGGFAPGSFKMDARSISREEPVAQVKEKPRRRCPRGDESIFKKLRSVRGEGEGVKEVEEPPELGKVWLCQKSFSHYDVQSLLFDLNAVAASRALVAQRRNTTTGASAASVASSRGPGGAAEVSTGTEDLNIKENLEQDLGDDTSNELLLSCPHFRNEIGGAVERNLSFSRASVAAPMVAEGTRREGSLGIRPTNASVSVLEVPQELLRNPERLKHHSVEHVDLGARYYREHFLGKEHSNYFGVDDKLGPVAVSIKRE</sequence>
<comment type="caution">
    <text evidence="2">The sequence shown here is derived from an EMBL/GenBank/DDBJ whole genome shotgun (WGS) entry which is preliminary data.</text>
</comment>
<evidence type="ECO:0000256" key="1">
    <source>
        <dbReference type="SAM" id="MobiDB-lite"/>
    </source>
</evidence>
<dbReference type="GO" id="GO:0051056">
    <property type="term" value="P:regulation of small GTPase mediated signal transduction"/>
    <property type="evidence" value="ECO:0007669"/>
    <property type="project" value="InterPro"/>
</dbReference>
<dbReference type="GO" id="GO:0005096">
    <property type="term" value="F:GTPase activator activity"/>
    <property type="evidence" value="ECO:0007669"/>
    <property type="project" value="InterPro"/>
</dbReference>
<dbReference type="Proteomes" id="UP000653271">
    <property type="component" value="Unassembled WGS sequence"/>
</dbReference>
<feature type="region of interest" description="Disordered" evidence="1">
    <location>
        <begin position="244"/>
        <end position="268"/>
    </location>
</feature>
<accession>A0A850XCM4</accession>
<dbReference type="InterPro" id="IPR035974">
    <property type="entry name" value="Rap/Ran-GAP_sf"/>
</dbReference>
<gene>
    <name evidence="2" type="primary">Sipa1l3_1</name>
    <name evidence="2" type="ORF">PIACAY_R15277</name>
</gene>
<evidence type="ECO:0000313" key="3">
    <source>
        <dbReference type="Proteomes" id="UP000653271"/>
    </source>
</evidence>
<feature type="region of interest" description="Disordered" evidence="1">
    <location>
        <begin position="1"/>
        <end position="31"/>
    </location>
</feature>
<dbReference type="InterPro" id="IPR050989">
    <property type="entry name" value="Rap1_Ran_GAP"/>
</dbReference>
<dbReference type="OrthoDB" id="2499658at2759"/>
<protein>
    <submittedName>
        <fullName evidence="2">SI1L3 protein</fullName>
    </submittedName>
</protein>
<feature type="compositionally biased region" description="Gly residues" evidence="1">
    <location>
        <begin position="22"/>
        <end position="31"/>
    </location>
</feature>
<keyword evidence="3" id="KW-1185">Reference proteome</keyword>
<dbReference type="EMBL" id="WAAB01021107">
    <property type="protein sequence ID" value="NWH80266.1"/>
    <property type="molecule type" value="Genomic_DNA"/>
</dbReference>
<dbReference type="PANTHER" id="PTHR15711">
    <property type="entry name" value="RAP GTPASE-ACTIVATING PROTEIN"/>
    <property type="match status" value="1"/>
</dbReference>
<dbReference type="Gene3D" id="3.30.1120.160">
    <property type="match status" value="1"/>
</dbReference>
<feature type="region of interest" description="Disordered" evidence="1">
    <location>
        <begin position="57"/>
        <end position="95"/>
    </location>
</feature>
<feature type="region of interest" description="Disordered" evidence="1">
    <location>
        <begin position="133"/>
        <end position="152"/>
    </location>
</feature>
<dbReference type="SUPFAM" id="SSF111347">
    <property type="entry name" value="Rap/Ran-GAP"/>
    <property type="match status" value="1"/>
</dbReference>
<dbReference type="Pfam" id="PF21022">
    <property type="entry name" value="Rap-GAP_dimer"/>
    <property type="match status" value="1"/>
</dbReference>
<proteinExistence type="predicted"/>
<reference evidence="2" key="1">
    <citation type="submission" date="2019-09" db="EMBL/GenBank/DDBJ databases">
        <title>Bird 10,000 Genomes (B10K) Project - Family phase.</title>
        <authorList>
            <person name="Zhang G."/>
        </authorList>
    </citation>
    <scope>NUCLEOTIDE SEQUENCE</scope>
    <source>
        <strain evidence="2">B10K-DU-008-47</strain>
        <tissue evidence="2">Mixed tissue sample</tissue>
    </source>
</reference>
<evidence type="ECO:0000313" key="2">
    <source>
        <dbReference type="EMBL" id="NWH80266.1"/>
    </source>
</evidence>